<dbReference type="GO" id="GO:0006355">
    <property type="term" value="P:regulation of DNA-templated transcription"/>
    <property type="evidence" value="ECO:0007669"/>
    <property type="project" value="InterPro"/>
</dbReference>
<dbReference type="SUPFAM" id="SSF52172">
    <property type="entry name" value="CheY-like"/>
    <property type="match status" value="1"/>
</dbReference>
<dbReference type="InterPro" id="IPR016032">
    <property type="entry name" value="Sig_transdc_resp-reg_C-effctor"/>
</dbReference>
<sequence length="235" mass="24893">MGGLVRVVVVDDEDLMREGIAMLLEGDNDIEVVGQASNGKEAVALVQHAQPDVVLMDIRMPVMDGIAAVRRLAELYAGRPLVPMVMLTAFDTQEFVMDALSAGAVGFLLKTTPPPKLVAAVKAAAQGQPLLSPEVLARLLTAAERPPIADAAPDRTAVPGAGVDKPGERAADRLSVREREIAELIADGASNAEIAAALFVSLSTVKTHVARILDKLEVSNRVHIARVVYEARLRG</sequence>
<evidence type="ECO:0000259" key="6">
    <source>
        <dbReference type="PROSITE" id="PS50043"/>
    </source>
</evidence>
<proteinExistence type="predicted"/>
<keyword evidence="1 5" id="KW-0597">Phosphoprotein</keyword>
<keyword evidence="3" id="KW-0238">DNA-binding</keyword>
<dbReference type="PROSITE" id="PS50110">
    <property type="entry name" value="RESPONSE_REGULATORY"/>
    <property type="match status" value="1"/>
</dbReference>
<keyword evidence="4" id="KW-0804">Transcription</keyword>
<feature type="domain" description="Response regulatory" evidence="7">
    <location>
        <begin position="6"/>
        <end position="125"/>
    </location>
</feature>
<accession>A0A7G7CQY4</accession>
<dbReference type="Proteomes" id="UP000515743">
    <property type="component" value="Chromosome"/>
</dbReference>
<dbReference type="SMART" id="SM00421">
    <property type="entry name" value="HTH_LUXR"/>
    <property type="match status" value="1"/>
</dbReference>
<dbReference type="PROSITE" id="PS00622">
    <property type="entry name" value="HTH_LUXR_1"/>
    <property type="match status" value="1"/>
</dbReference>
<dbReference type="GO" id="GO:0000160">
    <property type="term" value="P:phosphorelay signal transduction system"/>
    <property type="evidence" value="ECO:0007669"/>
    <property type="project" value="InterPro"/>
</dbReference>
<dbReference type="CDD" id="cd06170">
    <property type="entry name" value="LuxR_C_like"/>
    <property type="match status" value="1"/>
</dbReference>
<organism evidence="8 9">
    <name type="scientific">Corynebacterium incognita</name>
    <dbReference type="NCBI Taxonomy" id="2754725"/>
    <lineage>
        <taxon>Bacteria</taxon>
        <taxon>Bacillati</taxon>
        <taxon>Actinomycetota</taxon>
        <taxon>Actinomycetes</taxon>
        <taxon>Mycobacteriales</taxon>
        <taxon>Corynebacteriaceae</taxon>
        <taxon>Corynebacterium</taxon>
    </lineage>
</organism>
<dbReference type="InterPro" id="IPR001789">
    <property type="entry name" value="Sig_transdc_resp-reg_receiver"/>
</dbReference>
<dbReference type="InterPro" id="IPR000792">
    <property type="entry name" value="Tscrpt_reg_LuxR_C"/>
</dbReference>
<dbReference type="InterPro" id="IPR058245">
    <property type="entry name" value="NreC/VraR/RcsB-like_REC"/>
</dbReference>
<dbReference type="InterPro" id="IPR039420">
    <property type="entry name" value="WalR-like"/>
</dbReference>
<dbReference type="RefSeq" id="WP_185176374.1">
    <property type="nucleotide sequence ID" value="NZ_CP059404.1"/>
</dbReference>
<dbReference type="SMART" id="SM00448">
    <property type="entry name" value="REC"/>
    <property type="match status" value="1"/>
</dbReference>
<keyword evidence="9" id="KW-1185">Reference proteome</keyword>
<dbReference type="EMBL" id="CP059404">
    <property type="protein sequence ID" value="QNE90000.1"/>
    <property type="molecule type" value="Genomic_DNA"/>
</dbReference>
<dbReference type="Pfam" id="PF00072">
    <property type="entry name" value="Response_reg"/>
    <property type="match status" value="1"/>
</dbReference>
<evidence type="ECO:0000256" key="1">
    <source>
        <dbReference type="ARBA" id="ARBA00022553"/>
    </source>
</evidence>
<evidence type="ECO:0000256" key="2">
    <source>
        <dbReference type="ARBA" id="ARBA00023015"/>
    </source>
</evidence>
<evidence type="ECO:0000313" key="8">
    <source>
        <dbReference type="EMBL" id="QNE90000.1"/>
    </source>
</evidence>
<dbReference type="InterPro" id="IPR011006">
    <property type="entry name" value="CheY-like_superfamily"/>
</dbReference>
<dbReference type="SUPFAM" id="SSF46894">
    <property type="entry name" value="C-terminal effector domain of the bipartite response regulators"/>
    <property type="match status" value="1"/>
</dbReference>
<evidence type="ECO:0000256" key="5">
    <source>
        <dbReference type="PROSITE-ProRule" id="PRU00169"/>
    </source>
</evidence>
<name>A0A7G7CQY4_9CORY</name>
<evidence type="ECO:0000256" key="3">
    <source>
        <dbReference type="ARBA" id="ARBA00023125"/>
    </source>
</evidence>
<dbReference type="PANTHER" id="PTHR43214">
    <property type="entry name" value="TWO-COMPONENT RESPONSE REGULATOR"/>
    <property type="match status" value="1"/>
</dbReference>
<dbReference type="KEGG" id="cik:H0194_02955"/>
<feature type="domain" description="HTH luxR-type" evidence="6">
    <location>
        <begin position="167"/>
        <end position="232"/>
    </location>
</feature>
<gene>
    <name evidence="8" type="ORF">H0194_02955</name>
</gene>
<dbReference type="PRINTS" id="PR00038">
    <property type="entry name" value="HTHLUXR"/>
</dbReference>
<dbReference type="PROSITE" id="PS50043">
    <property type="entry name" value="HTH_LUXR_2"/>
    <property type="match status" value="1"/>
</dbReference>
<evidence type="ECO:0000313" key="9">
    <source>
        <dbReference type="Proteomes" id="UP000515743"/>
    </source>
</evidence>
<dbReference type="Pfam" id="PF00196">
    <property type="entry name" value="GerE"/>
    <property type="match status" value="1"/>
</dbReference>
<dbReference type="CDD" id="cd17535">
    <property type="entry name" value="REC_NarL-like"/>
    <property type="match status" value="1"/>
</dbReference>
<dbReference type="AlphaFoldDB" id="A0A7G7CQY4"/>
<dbReference type="Gene3D" id="3.40.50.2300">
    <property type="match status" value="1"/>
</dbReference>
<keyword evidence="2" id="KW-0805">Transcription regulation</keyword>
<evidence type="ECO:0000259" key="7">
    <source>
        <dbReference type="PROSITE" id="PS50110"/>
    </source>
</evidence>
<reference evidence="8 9" key="1">
    <citation type="submission" date="2020-07" db="EMBL/GenBank/DDBJ databases">
        <title>Complete genome and description of Corynebacterium incognita strain Marseille-Q3630 sp. nov.</title>
        <authorList>
            <person name="Boxberger M."/>
        </authorList>
    </citation>
    <scope>NUCLEOTIDE SEQUENCE [LARGE SCALE GENOMIC DNA]</scope>
    <source>
        <strain evidence="8 9">Marseille-Q3630</strain>
    </source>
</reference>
<protein>
    <submittedName>
        <fullName evidence="8">Response regulator transcription factor</fullName>
    </submittedName>
</protein>
<evidence type="ECO:0000256" key="4">
    <source>
        <dbReference type="ARBA" id="ARBA00023163"/>
    </source>
</evidence>
<feature type="modified residue" description="4-aspartylphosphate" evidence="5">
    <location>
        <position position="57"/>
    </location>
</feature>
<dbReference type="GO" id="GO:0003677">
    <property type="term" value="F:DNA binding"/>
    <property type="evidence" value="ECO:0007669"/>
    <property type="project" value="UniProtKB-KW"/>
</dbReference>
<dbReference type="PANTHER" id="PTHR43214:SF24">
    <property type="entry name" value="TRANSCRIPTIONAL REGULATORY PROTEIN NARL-RELATED"/>
    <property type="match status" value="1"/>
</dbReference>